<sequence>MTNTNSLLQLNPIESFLKNFLEKFPSYQDKIITPARNEHDYNYLLHLLEQEWKQKFPDNPFFLNGSSTYLSEDFFIPHDKNVCVLKNLRCMPLLLHSHQFIEINYVMKSDSSIFIDNETSVSLMDGDIILCPPGLSHTFCTHNSGSIIIDLIIRTTTFDTAFFPLLNNNNYLATIFSNAIYGASNGYIIWHCHNDTTLENLILEIYREWQNSLKYNDQMIELLVMEFILKLMRSYENNAFFSTSYMNRSDESFRALLNYMQIHYQHITLSQLASSFNYSERQVIRILKKNTNKGFSELLLEIRMNKALQLLKNPDIPITIIASMIGYSSTYYFNKVFLETFTFTPTAFRERLSHNT</sequence>
<dbReference type="InterPro" id="IPR014710">
    <property type="entry name" value="RmlC-like_jellyroll"/>
</dbReference>
<reference evidence="5 6" key="1">
    <citation type="submission" date="2024-08" db="EMBL/GenBank/DDBJ databases">
        <authorList>
            <person name="Vancuren S.J."/>
            <person name="Allen-Vercoe E."/>
        </authorList>
    </citation>
    <scope>NUCLEOTIDE SEQUENCE [LARGE SCALE GENOMIC DNA]</scope>
    <source>
        <strain evidence="5 6">16-6-I_42_FAA</strain>
    </source>
</reference>
<dbReference type="InterPro" id="IPR018060">
    <property type="entry name" value="HTH_AraC"/>
</dbReference>
<accession>A0ABW8AVH5</accession>
<organism evidence="5 6">
    <name type="scientific">Dorea amylophila</name>
    <dbReference type="NCBI Taxonomy" id="2981789"/>
    <lineage>
        <taxon>Bacteria</taxon>
        <taxon>Bacillati</taxon>
        <taxon>Bacillota</taxon>
        <taxon>Clostridia</taxon>
        <taxon>Lachnospirales</taxon>
        <taxon>Lachnospiraceae</taxon>
        <taxon>Dorea</taxon>
    </lineage>
</organism>
<dbReference type="PANTHER" id="PTHR43280">
    <property type="entry name" value="ARAC-FAMILY TRANSCRIPTIONAL REGULATOR"/>
    <property type="match status" value="1"/>
</dbReference>
<evidence type="ECO:0000259" key="4">
    <source>
        <dbReference type="PROSITE" id="PS01124"/>
    </source>
</evidence>
<dbReference type="Gene3D" id="2.60.120.10">
    <property type="entry name" value="Jelly Rolls"/>
    <property type="match status" value="1"/>
</dbReference>
<evidence type="ECO:0000256" key="3">
    <source>
        <dbReference type="ARBA" id="ARBA00023163"/>
    </source>
</evidence>
<dbReference type="SUPFAM" id="SSF51215">
    <property type="entry name" value="Regulatory protein AraC"/>
    <property type="match status" value="1"/>
</dbReference>
<dbReference type="InterPro" id="IPR037923">
    <property type="entry name" value="HTH-like"/>
</dbReference>
<dbReference type="SUPFAM" id="SSF46689">
    <property type="entry name" value="Homeodomain-like"/>
    <property type="match status" value="1"/>
</dbReference>
<evidence type="ECO:0000256" key="2">
    <source>
        <dbReference type="ARBA" id="ARBA00023125"/>
    </source>
</evidence>
<keyword evidence="1" id="KW-0805">Transcription regulation</keyword>
<dbReference type="Gene3D" id="1.10.10.60">
    <property type="entry name" value="Homeodomain-like"/>
    <property type="match status" value="2"/>
</dbReference>
<keyword evidence="2" id="KW-0238">DNA-binding</keyword>
<feature type="domain" description="HTH araC/xylS-type" evidence="4">
    <location>
        <begin position="254"/>
        <end position="351"/>
    </location>
</feature>
<dbReference type="SMART" id="SM00342">
    <property type="entry name" value="HTH_ARAC"/>
    <property type="match status" value="1"/>
</dbReference>
<gene>
    <name evidence="5" type="ORF">ACIF0M_02240</name>
</gene>
<keyword evidence="6" id="KW-1185">Reference proteome</keyword>
<dbReference type="EMBL" id="JBITRD010000002">
    <property type="protein sequence ID" value="MFI7844372.1"/>
    <property type="molecule type" value="Genomic_DNA"/>
</dbReference>
<comment type="caution">
    <text evidence="5">The sequence shown here is derived from an EMBL/GenBank/DDBJ whole genome shotgun (WGS) entry which is preliminary data.</text>
</comment>
<evidence type="ECO:0000256" key="1">
    <source>
        <dbReference type="ARBA" id="ARBA00023015"/>
    </source>
</evidence>
<dbReference type="PROSITE" id="PS01124">
    <property type="entry name" value="HTH_ARAC_FAMILY_2"/>
    <property type="match status" value="1"/>
</dbReference>
<proteinExistence type="predicted"/>
<dbReference type="PANTHER" id="PTHR43280:SF28">
    <property type="entry name" value="HTH-TYPE TRANSCRIPTIONAL ACTIVATOR RHAS"/>
    <property type="match status" value="1"/>
</dbReference>
<evidence type="ECO:0000313" key="5">
    <source>
        <dbReference type="EMBL" id="MFI7844372.1"/>
    </source>
</evidence>
<evidence type="ECO:0000313" key="6">
    <source>
        <dbReference type="Proteomes" id="UP001614216"/>
    </source>
</evidence>
<dbReference type="RefSeq" id="WP_396568963.1">
    <property type="nucleotide sequence ID" value="NZ_JBITRD010000002.1"/>
</dbReference>
<dbReference type="InterPro" id="IPR009057">
    <property type="entry name" value="Homeodomain-like_sf"/>
</dbReference>
<protein>
    <submittedName>
        <fullName evidence="5">AraC family transcriptional regulator</fullName>
    </submittedName>
</protein>
<dbReference type="Proteomes" id="UP001614216">
    <property type="component" value="Unassembled WGS sequence"/>
</dbReference>
<dbReference type="Pfam" id="PF12833">
    <property type="entry name" value="HTH_18"/>
    <property type="match status" value="1"/>
</dbReference>
<name>A0ABW8AVH5_9FIRM</name>
<keyword evidence="3" id="KW-0804">Transcription</keyword>